<keyword evidence="2 4" id="KW-0547">Nucleotide-binding</keyword>
<evidence type="ECO:0000256" key="3">
    <source>
        <dbReference type="ARBA" id="ARBA00022840"/>
    </source>
</evidence>
<gene>
    <name evidence="5" type="ORF">I6K02_21285</name>
</gene>
<dbReference type="GO" id="GO:0005524">
    <property type="term" value="F:ATP binding"/>
    <property type="evidence" value="ECO:0007669"/>
    <property type="project" value="UniProtKB-KW"/>
</dbReference>
<dbReference type="GO" id="GO:0140662">
    <property type="term" value="F:ATP-dependent protein folding chaperone"/>
    <property type="evidence" value="ECO:0007669"/>
    <property type="project" value="InterPro"/>
</dbReference>
<keyword evidence="6" id="KW-1185">Reference proteome</keyword>
<dbReference type="Gene3D" id="3.30.420.40">
    <property type="match status" value="2"/>
</dbReference>
<sequence length="569" mass="62942">MSRIVGIDLGTTNSLIAVWRDDRAELIPNGLGEYLTPSCVSIDADGSVLVGQAALERRSTHPDRTAASFKRYMGTERKLHLADRLFRPEELSSLVLRSLKADAEAWLKEPVTDAVIAVPAYFNDAQRKATRVAGQLAGLNVLRLINEPTAAALAYSVHERDGERKFLIFDLGGGTFDVSVLDYFEGVMEVRASTGDNHLGGDDFTQALCDLFRRKCGIASNDLSAVDEQRLWRQAEQAKRRVTTSDGASIAVELRSGDANHAAELDPADIERMFEPLLDKLRKPVERALRDAKIPLGELDEIIMVGGATRMPAVRRLVSRMFGRLPAGHLNPDEVVALGAAVQAGLVGRDAALDEMVMTDVAPYSLGIDTAIQVGGDEFSSGHFSPIIERNTIVPVSREQQVVTIRDRQQFLVIKVYQGESRLTRDNILLGELKLEVPLKPAGQAGARIRFTYDVSGVLEVEATAFPDGVTRKLVIEENPGVMTREEIDRCLAALASLKIHPRDQLENRTVLARADRVYEELLGEPRRYLATQVARFHSMLERQAFDEIPRVRRELNTVLDQIEATFTQ</sequence>
<accession>A0A892I247</accession>
<dbReference type="AlphaFoldDB" id="A0A892I247"/>
<dbReference type="InterPro" id="IPR018181">
    <property type="entry name" value="Heat_shock_70_CS"/>
</dbReference>
<evidence type="ECO:0000256" key="4">
    <source>
        <dbReference type="RuleBase" id="RU003322"/>
    </source>
</evidence>
<dbReference type="Proteomes" id="UP000625568">
    <property type="component" value="Chromosome 2"/>
</dbReference>
<comment type="similarity">
    <text evidence="1 4">Belongs to the heat shock protein 70 family.</text>
</comment>
<dbReference type="SUPFAM" id="SSF100920">
    <property type="entry name" value="Heat shock protein 70kD (HSP70), peptide-binding domain"/>
    <property type="match status" value="1"/>
</dbReference>
<dbReference type="PROSITE" id="PS00297">
    <property type="entry name" value="HSP70_1"/>
    <property type="match status" value="1"/>
</dbReference>
<dbReference type="FunFam" id="3.30.420.40:FF:000144">
    <property type="entry name" value="Molecular chaperone HscC"/>
    <property type="match status" value="1"/>
</dbReference>
<dbReference type="PANTHER" id="PTHR19375">
    <property type="entry name" value="HEAT SHOCK PROTEIN 70KDA"/>
    <property type="match status" value="1"/>
</dbReference>
<dbReference type="Gene3D" id="2.60.34.10">
    <property type="entry name" value="Substrate Binding Domain Of DNAk, Chain A, domain 1"/>
    <property type="match status" value="1"/>
</dbReference>
<dbReference type="PROSITE" id="PS00329">
    <property type="entry name" value="HSP70_2"/>
    <property type="match status" value="1"/>
</dbReference>
<evidence type="ECO:0000313" key="6">
    <source>
        <dbReference type="Proteomes" id="UP000625568"/>
    </source>
</evidence>
<dbReference type="CDD" id="cd10235">
    <property type="entry name" value="ASKHA_NBD_HSP70_HscC"/>
    <property type="match status" value="1"/>
</dbReference>
<evidence type="ECO:0000256" key="2">
    <source>
        <dbReference type="ARBA" id="ARBA00022741"/>
    </source>
</evidence>
<proteinExistence type="inferred from homology"/>
<dbReference type="InterPro" id="IPR029047">
    <property type="entry name" value="HSP70_peptide-bd_sf"/>
</dbReference>
<dbReference type="SUPFAM" id="SSF53067">
    <property type="entry name" value="Actin-like ATPase domain"/>
    <property type="match status" value="2"/>
</dbReference>
<reference evidence="5 6" key="1">
    <citation type="submission" date="2021-02" db="EMBL/GenBank/DDBJ databases">
        <title>FDA dAtabase for Regulatory Grade micrObial Sequences (FDA-ARGOS): Supporting development and validation of Infectious Disease Dx tests.</title>
        <authorList>
            <person name="Minogue T."/>
            <person name="Wolcott M."/>
            <person name="Wasieloski L."/>
            <person name="Aguilar W."/>
            <person name="Moore D."/>
            <person name="Jaissle J."/>
            <person name="Tallon L."/>
            <person name="Sadzewicz L."/>
            <person name="Zhao X."/>
            <person name="Boylan J."/>
            <person name="Ott S."/>
            <person name="Bowen H."/>
            <person name="Vavikolanu K."/>
            <person name="Mehta A."/>
            <person name="Aluvathingal J."/>
            <person name="Nadendla S."/>
            <person name="Yan Y."/>
            <person name="Sichtig H."/>
        </authorList>
    </citation>
    <scope>NUCLEOTIDE SEQUENCE [LARGE SCALE GENOMIC DNA]</scope>
    <source>
        <strain evidence="5 6">FDAARGOS_1272</strain>
    </source>
</reference>
<dbReference type="InterPro" id="IPR042030">
    <property type="entry name" value="HscC_NBD"/>
</dbReference>
<dbReference type="EMBL" id="CP069483">
    <property type="protein sequence ID" value="QRO79103.1"/>
    <property type="molecule type" value="Genomic_DNA"/>
</dbReference>
<dbReference type="InterPro" id="IPR013126">
    <property type="entry name" value="Hsp_70_fam"/>
</dbReference>
<dbReference type="InterPro" id="IPR043129">
    <property type="entry name" value="ATPase_NBD"/>
</dbReference>
<dbReference type="PRINTS" id="PR00301">
    <property type="entry name" value="HEATSHOCK70"/>
</dbReference>
<name>A0A892I247_9BURK</name>
<protein>
    <submittedName>
        <fullName evidence="5">Molecular chaperone HscC</fullName>
    </submittedName>
</protein>
<dbReference type="Pfam" id="PF00012">
    <property type="entry name" value="HSP70"/>
    <property type="match status" value="2"/>
</dbReference>
<dbReference type="PROSITE" id="PS01036">
    <property type="entry name" value="HSP70_3"/>
    <property type="match status" value="1"/>
</dbReference>
<dbReference type="RefSeq" id="WP_035974907.1">
    <property type="nucleotide sequence ID" value="NZ_CABVPR010000001.1"/>
</dbReference>
<evidence type="ECO:0000313" key="5">
    <source>
        <dbReference type="EMBL" id="QRO79103.1"/>
    </source>
</evidence>
<dbReference type="Gene3D" id="3.90.640.10">
    <property type="entry name" value="Actin, Chain A, domain 4"/>
    <property type="match status" value="1"/>
</dbReference>
<dbReference type="GeneID" id="93128939"/>
<evidence type="ECO:0000256" key="1">
    <source>
        <dbReference type="ARBA" id="ARBA00007381"/>
    </source>
</evidence>
<keyword evidence="3 4" id="KW-0067">ATP-binding</keyword>
<organism evidence="5 6">
    <name type="scientific">Burkholderia dolosa</name>
    <dbReference type="NCBI Taxonomy" id="152500"/>
    <lineage>
        <taxon>Bacteria</taxon>
        <taxon>Pseudomonadati</taxon>
        <taxon>Pseudomonadota</taxon>
        <taxon>Betaproteobacteria</taxon>
        <taxon>Burkholderiales</taxon>
        <taxon>Burkholderiaceae</taxon>
        <taxon>Burkholderia</taxon>
        <taxon>Burkholderia cepacia complex</taxon>
    </lineage>
</organism>